<dbReference type="InterPro" id="IPR009875">
    <property type="entry name" value="PilZ_domain"/>
</dbReference>
<dbReference type="AlphaFoldDB" id="A0A7X5Y0Z6"/>
<keyword evidence="3" id="KW-1185">Reference proteome</keyword>
<dbReference type="SUPFAM" id="SSF141371">
    <property type="entry name" value="PilZ domain-like"/>
    <property type="match status" value="1"/>
</dbReference>
<evidence type="ECO:0000259" key="1">
    <source>
        <dbReference type="Pfam" id="PF07238"/>
    </source>
</evidence>
<evidence type="ECO:0000313" key="2">
    <source>
        <dbReference type="EMBL" id="NJB98605.1"/>
    </source>
</evidence>
<comment type="caution">
    <text evidence="2">The sequence shown here is derived from an EMBL/GenBank/DDBJ whole genome shotgun (WGS) entry which is preliminary data.</text>
</comment>
<dbReference type="Pfam" id="PF07238">
    <property type="entry name" value="PilZ"/>
    <property type="match status" value="1"/>
</dbReference>
<protein>
    <recommendedName>
        <fullName evidence="1">PilZ domain-containing protein</fullName>
    </recommendedName>
</protein>
<dbReference type="EMBL" id="JAATJB010000009">
    <property type="protein sequence ID" value="NJB98605.1"/>
    <property type="molecule type" value="Genomic_DNA"/>
</dbReference>
<name>A0A7X5Y0Z6_9SPHN</name>
<dbReference type="GO" id="GO:0035438">
    <property type="term" value="F:cyclic-di-GMP binding"/>
    <property type="evidence" value="ECO:0007669"/>
    <property type="project" value="InterPro"/>
</dbReference>
<organism evidence="2 3">
    <name type="scientific">Sphingomonas trueperi</name>
    <dbReference type="NCBI Taxonomy" id="53317"/>
    <lineage>
        <taxon>Bacteria</taxon>
        <taxon>Pseudomonadati</taxon>
        <taxon>Pseudomonadota</taxon>
        <taxon>Alphaproteobacteria</taxon>
        <taxon>Sphingomonadales</taxon>
        <taxon>Sphingomonadaceae</taxon>
        <taxon>Sphingomonas</taxon>
    </lineage>
</organism>
<dbReference type="Proteomes" id="UP000531251">
    <property type="component" value="Unassembled WGS sequence"/>
</dbReference>
<accession>A0A7X5Y0Z6</accession>
<feature type="domain" description="PilZ" evidence="1">
    <location>
        <begin position="27"/>
        <end position="90"/>
    </location>
</feature>
<evidence type="ECO:0000313" key="3">
    <source>
        <dbReference type="Proteomes" id="UP000531251"/>
    </source>
</evidence>
<gene>
    <name evidence="2" type="ORF">GGR89_002938</name>
</gene>
<dbReference type="RefSeq" id="WP_241213452.1">
    <property type="nucleotide sequence ID" value="NZ_BAAADY010000011.1"/>
</dbReference>
<sequence length="104" mass="11235">MTGAKLASADDRLVHRDEVEHRTRAVGPDARAAAFLIVNVSPQGLMARCEAPFEAGDLLRIQLPILGETGAEVRWALGGRIGCQFLQPIADPDYVPVVTAMRAR</sequence>
<reference evidence="2 3" key="1">
    <citation type="submission" date="2020-03" db="EMBL/GenBank/DDBJ databases">
        <title>Genomic Encyclopedia of Type Strains, Phase IV (KMG-IV): sequencing the most valuable type-strain genomes for metagenomic binning, comparative biology and taxonomic classification.</title>
        <authorList>
            <person name="Goeker M."/>
        </authorList>
    </citation>
    <scope>NUCLEOTIDE SEQUENCE [LARGE SCALE GENOMIC DNA]</scope>
    <source>
        <strain evidence="2 3">DSM 7225</strain>
    </source>
</reference>
<proteinExistence type="predicted"/>